<sequence>MSVLTQRLSLTGILVAIASPLVAQQGYQQPPANVAQILDAPARPQILTSPDKSLLVLLDRPGLPSIATISEPEYRLAGIRLNPRTSGPSRQNPSRGMRVMPMRGGEAQPIAMQLPAGGGISYPSWSPNGKLVAFVVSTDDALTLWVADPTARTARQLSARKLNAVLGAPCSWMTDAALVCTTIPANRGAEPTAPSVPSGPIVQEALSGRADRVATYQDLLKSPHDEALFEHYATSQLVRFSLDGQATNIGAAAMLSDVSPSPDGQWILVTSLARPFSYSVPLNYFPTTIAVWRPDGSVARTLASRPLIERVPWGGDAAQVGPRNPSWRADVPATLTWLEALDGGDPTREAAKRDRLLALDAPFAGEARTLLETEWRARGVTWARADLAIAREGQSRQRKARVWVFDPSGRTAPRMLWERSSEDRYGDPGNFLTTRNALGQNVLRFTPDGRSVFLVGAGASDEGDRPFIDRYELATGRSERLFRSTAPYYESVVDVLDPRGTELLTSRESQTEPANFWIRNLVRRIAPIQVTKFEDPAPAFANVRREVVRYTRRDGVQLQATVYLPPNYDKARDGAIPFLLWAYPLEFGSAEAASQVTGSPYRFTRPGGSSHLFALLQGYGVMDDPTMPIVAMDGKESNDTYVEQLTASAQAAVDKIVEMGVADRNRIAVGGHSYGAFMTANLLAHTSLFRAGIARSGAYNRTLTPFGFQGEERSYWQAPDLYERMSPFTYADKIKTPILLIHGMADNNTGTYPIQSERMFAALKGNGGTARYIQLPAESHGYAARESVGHTLFEMLNWLDQYVKPQRPRM</sequence>
<dbReference type="AlphaFoldDB" id="A0AA49K2Z2"/>
<keyword evidence="6" id="KW-1185">Reference proteome</keyword>
<gene>
    <name evidence="4" type="ORF">Strain138_002819</name>
    <name evidence="5" type="ORF">Strain318_002819</name>
</gene>
<dbReference type="EMBL" id="CP130613">
    <property type="protein sequence ID" value="WKW16403.1"/>
    <property type="molecule type" value="Genomic_DNA"/>
</dbReference>
<dbReference type="PANTHER" id="PTHR42776">
    <property type="entry name" value="SERINE PEPTIDASE S9 FAMILY MEMBER"/>
    <property type="match status" value="1"/>
</dbReference>
<dbReference type="Gene3D" id="2.120.10.30">
    <property type="entry name" value="TolB, C-terminal domain"/>
    <property type="match status" value="1"/>
</dbReference>
<dbReference type="RefSeq" id="WP_367886349.1">
    <property type="nucleotide sequence ID" value="NZ_CP130612.1"/>
</dbReference>
<dbReference type="Proteomes" id="UP001229955">
    <property type="component" value="Chromosome"/>
</dbReference>
<reference evidence="5" key="1">
    <citation type="submission" date="2023-07" db="EMBL/GenBank/DDBJ databases">
        <authorList>
            <person name="Haufschild T."/>
            <person name="Kallscheuer N."/>
            <person name="Hammer J."/>
            <person name="Kohn T."/>
            <person name="Kabuu M."/>
            <person name="Jogler M."/>
            <person name="Wohfarth N."/>
            <person name="Heuer A."/>
            <person name="Rohde M."/>
            <person name="van Teeseling M.C.F."/>
            <person name="Jogler C."/>
        </authorList>
    </citation>
    <scope>NUCLEOTIDE SEQUENCE</scope>
    <source>
        <strain evidence="4">Strain 138</strain>
        <strain evidence="5">Strain 318</strain>
    </source>
</reference>
<evidence type="ECO:0000259" key="3">
    <source>
        <dbReference type="Pfam" id="PF00326"/>
    </source>
</evidence>
<evidence type="ECO:0000256" key="2">
    <source>
        <dbReference type="SAM" id="SignalP"/>
    </source>
</evidence>
<dbReference type="InterPro" id="IPR011042">
    <property type="entry name" value="6-blade_b-propeller_TolB-like"/>
</dbReference>
<protein>
    <submittedName>
        <fullName evidence="5">Prolyl oligopeptidase family serine peptidase</fullName>
    </submittedName>
</protein>
<dbReference type="EMBL" id="CP130612">
    <property type="protein sequence ID" value="WKW13496.1"/>
    <property type="molecule type" value="Genomic_DNA"/>
</dbReference>
<dbReference type="InterPro" id="IPR001375">
    <property type="entry name" value="Peptidase_S9_cat"/>
</dbReference>
<dbReference type="SUPFAM" id="SSF82171">
    <property type="entry name" value="DPP6 N-terminal domain-like"/>
    <property type="match status" value="1"/>
</dbReference>
<dbReference type="KEGG" id="pspc:Strain318_002819"/>
<organism evidence="5 6">
    <name type="scientific">Pseudogemmatithrix spongiicola</name>
    <dbReference type="NCBI Taxonomy" id="3062599"/>
    <lineage>
        <taxon>Bacteria</taxon>
        <taxon>Pseudomonadati</taxon>
        <taxon>Gemmatimonadota</taxon>
        <taxon>Gemmatimonadia</taxon>
        <taxon>Gemmatimonadales</taxon>
        <taxon>Gemmatimonadaceae</taxon>
        <taxon>Pseudogemmatithrix</taxon>
    </lineage>
</organism>
<evidence type="ECO:0000313" key="5">
    <source>
        <dbReference type="EMBL" id="WKW16403.1"/>
    </source>
</evidence>
<accession>A0AA49K2Z2</accession>
<feature type="chain" id="PRO_5041454987" evidence="2">
    <location>
        <begin position="24"/>
        <end position="810"/>
    </location>
</feature>
<dbReference type="Pfam" id="PF00326">
    <property type="entry name" value="Peptidase_S9"/>
    <property type="match status" value="1"/>
</dbReference>
<keyword evidence="1" id="KW-0378">Hydrolase</keyword>
<feature type="domain" description="Peptidase S9 prolyl oligopeptidase catalytic" evidence="3">
    <location>
        <begin position="650"/>
        <end position="804"/>
    </location>
</feature>
<dbReference type="InterPro" id="IPR029058">
    <property type="entry name" value="AB_hydrolase_fold"/>
</dbReference>
<proteinExistence type="predicted"/>
<evidence type="ECO:0000313" key="6">
    <source>
        <dbReference type="Proteomes" id="UP001229955"/>
    </source>
</evidence>
<dbReference type="SUPFAM" id="SSF53474">
    <property type="entry name" value="alpha/beta-Hydrolases"/>
    <property type="match status" value="1"/>
</dbReference>
<accession>A0AA49Q666</accession>
<name>A0AA49K2Z2_9BACT</name>
<evidence type="ECO:0000256" key="1">
    <source>
        <dbReference type="ARBA" id="ARBA00022801"/>
    </source>
</evidence>
<dbReference type="GO" id="GO:0006508">
    <property type="term" value="P:proteolysis"/>
    <property type="evidence" value="ECO:0007669"/>
    <property type="project" value="InterPro"/>
</dbReference>
<evidence type="ECO:0000313" key="4">
    <source>
        <dbReference type="EMBL" id="WKW13496.1"/>
    </source>
</evidence>
<dbReference type="Gene3D" id="3.40.50.1820">
    <property type="entry name" value="alpha/beta hydrolase"/>
    <property type="match status" value="1"/>
</dbReference>
<keyword evidence="2" id="KW-0732">Signal</keyword>
<feature type="signal peptide" evidence="2">
    <location>
        <begin position="1"/>
        <end position="23"/>
    </location>
</feature>
<dbReference type="PANTHER" id="PTHR42776:SF28">
    <property type="entry name" value="GLUTAMYL ENDOPEPTIDASE, CHLOROPLASTIC-RELATED"/>
    <property type="match status" value="1"/>
</dbReference>
<dbReference type="GO" id="GO:0004252">
    <property type="term" value="F:serine-type endopeptidase activity"/>
    <property type="evidence" value="ECO:0007669"/>
    <property type="project" value="TreeGrafter"/>
</dbReference>